<proteinExistence type="predicted"/>
<name>B4J1M0_DROGR</name>
<dbReference type="EMBL" id="CH916366">
    <property type="protein sequence ID" value="EDV96940.1"/>
    <property type="molecule type" value="Genomic_DNA"/>
</dbReference>
<dbReference type="HOGENOM" id="CLU_3108564_0_0_1"/>
<gene>
    <name evidence="1" type="primary">Dgri\GH14940</name>
    <name evidence="1" type="ORF">Dgri_GH14940</name>
</gene>
<dbReference type="AlphaFoldDB" id="B4J1M0"/>
<sequence>MKQAELSISNSISSKRGEVAAAVAVSVDVDRCSLTNYELGSFSQHQQQQQK</sequence>
<dbReference type="Proteomes" id="UP000001070">
    <property type="component" value="Unassembled WGS sequence"/>
</dbReference>
<organism evidence="2">
    <name type="scientific">Drosophila grimshawi</name>
    <name type="common">Hawaiian fruit fly</name>
    <name type="synonym">Idiomyia grimshawi</name>
    <dbReference type="NCBI Taxonomy" id="7222"/>
    <lineage>
        <taxon>Eukaryota</taxon>
        <taxon>Metazoa</taxon>
        <taxon>Ecdysozoa</taxon>
        <taxon>Arthropoda</taxon>
        <taxon>Hexapoda</taxon>
        <taxon>Insecta</taxon>
        <taxon>Pterygota</taxon>
        <taxon>Neoptera</taxon>
        <taxon>Endopterygota</taxon>
        <taxon>Diptera</taxon>
        <taxon>Brachycera</taxon>
        <taxon>Muscomorpha</taxon>
        <taxon>Ephydroidea</taxon>
        <taxon>Drosophilidae</taxon>
        <taxon>Drosophila</taxon>
        <taxon>Hawaiian Drosophila</taxon>
    </lineage>
</organism>
<dbReference type="InParanoid" id="B4J1M0"/>
<accession>B4J1M0</accession>
<reference evidence="1 2" key="1">
    <citation type="journal article" date="2007" name="Nature">
        <title>Evolution of genes and genomes on the Drosophila phylogeny.</title>
        <authorList>
            <consortium name="Drosophila 12 Genomes Consortium"/>
            <person name="Clark A.G."/>
            <person name="Eisen M.B."/>
            <person name="Smith D.R."/>
            <person name="Bergman C.M."/>
            <person name="Oliver B."/>
            <person name="Markow T.A."/>
            <person name="Kaufman T.C."/>
            <person name="Kellis M."/>
            <person name="Gelbart W."/>
            <person name="Iyer V.N."/>
            <person name="Pollard D.A."/>
            <person name="Sackton T.B."/>
            <person name="Larracuente A.M."/>
            <person name="Singh N.D."/>
            <person name="Abad J.P."/>
            <person name="Abt D.N."/>
            <person name="Adryan B."/>
            <person name="Aguade M."/>
            <person name="Akashi H."/>
            <person name="Anderson W.W."/>
            <person name="Aquadro C.F."/>
            <person name="Ardell D.H."/>
            <person name="Arguello R."/>
            <person name="Artieri C.G."/>
            <person name="Barbash D.A."/>
            <person name="Barker D."/>
            <person name="Barsanti P."/>
            <person name="Batterham P."/>
            <person name="Batzoglou S."/>
            <person name="Begun D."/>
            <person name="Bhutkar A."/>
            <person name="Blanco E."/>
            <person name="Bosak S.A."/>
            <person name="Bradley R.K."/>
            <person name="Brand A.D."/>
            <person name="Brent M.R."/>
            <person name="Brooks A.N."/>
            <person name="Brown R.H."/>
            <person name="Butlin R.K."/>
            <person name="Caggese C."/>
            <person name="Calvi B.R."/>
            <person name="Bernardo de Carvalho A."/>
            <person name="Caspi A."/>
            <person name="Castrezana S."/>
            <person name="Celniker S.E."/>
            <person name="Chang J.L."/>
            <person name="Chapple C."/>
            <person name="Chatterji S."/>
            <person name="Chinwalla A."/>
            <person name="Civetta A."/>
            <person name="Clifton S.W."/>
            <person name="Comeron J.M."/>
            <person name="Costello J.C."/>
            <person name="Coyne J.A."/>
            <person name="Daub J."/>
            <person name="David R.G."/>
            <person name="Delcher A.L."/>
            <person name="Delehaunty K."/>
            <person name="Do C.B."/>
            <person name="Ebling H."/>
            <person name="Edwards K."/>
            <person name="Eickbush T."/>
            <person name="Evans J.D."/>
            <person name="Filipski A."/>
            <person name="Findeiss S."/>
            <person name="Freyhult E."/>
            <person name="Fulton L."/>
            <person name="Fulton R."/>
            <person name="Garcia A.C."/>
            <person name="Gardiner A."/>
            <person name="Garfield D.A."/>
            <person name="Garvin B.E."/>
            <person name="Gibson G."/>
            <person name="Gilbert D."/>
            <person name="Gnerre S."/>
            <person name="Godfrey J."/>
            <person name="Good R."/>
            <person name="Gotea V."/>
            <person name="Gravely B."/>
            <person name="Greenberg A.J."/>
            <person name="Griffiths-Jones S."/>
            <person name="Gross S."/>
            <person name="Guigo R."/>
            <person name="Gustafson E.A."/>
            <person name="Haerty W."/>
            <person name="Hahn M.W."/>
            <person name="Halligan D.L."/>
            <person name="Halpern A.L."/>
            <person name="Halter G.M."/>
            <person name="Han M.V."/>
            <person name="Heger A."/>
            <person name="Hillier L."/>
            <person name="Hinrichs A.S."/>
            <person name="Holmes I."/>
            <person name="Hoskins R.A."/>
            <person name="Hubisz M.J."/>
            <person name="Hultmark D."/>
            <person name="Huntley M.A."/>
            <person name="Jaffe D.B."/>
            <person name="Jagadeeshan S."/>
            <person name="Jeck W.R."/>
            <person name="Johnson J."/>
            <person name="Jones C.D."/>
            <person name="Jordan W.C."/>
            <person name="Karpen G.H."/>
            <person name="Kataoka E."/>
            <person name="Keightley P.D."/>
            <person name="Kheradpour P."/>
            <person name="Kirkness E.F."/>
            <person name="Koerich L.B."/>
            <person name="Kristiansen K."/>
            <person name="Kudrna D."/>
            <person name="Kulathinal R.J."/>
            <person name="Kumar S."/>
            <person name="Kwok R."/>
            <person name="Lander E."/>
            <person name="Langley C.H."/>
            <person name="Lapoint R."/>
            <person name="Lazzaro B.P."/>
            <person name="Lee S.J."/>
            <person name="Levesque L."/>
            <person name="Li R."/>
            <person name="Lin C.F."/>
            <person name="Lin M.F."/>
            <person name="Lindblad-Toh K."/>
            <person name="Llopart A."/>
            <person name="Long M."/>
            <person name="Low L."/>
            <person name="Lozovsky E."/>
            <person name="Lu J."/>
            <person name="Luo M."/>
            <person name="Machado C.A."/>
            <person name="Makalowski W."/>
            <person name="Marzo M."/>
            <person name="Matsuda M."/>
            <person name="Matzkin L."/>
            <person name="McAllister B."/>
            <person name="McBride C.S."/>
            <person name="McKernan B."/>
            <person name="McKernan K."/>
            <person name="Mendez-Lago M."/>
            <person name="Minx P."/>
            <person name="Mollenhauer M.U."/>
            <person name="Montooth K."/>
            <person name="Mount S.M."/>
            <person name="Mu X."/>
            <person name="Myers E."/>
            <person name="Negre B."/>
            <person name="Newfeld S."/>
            <person name="Nielsen R."/>
            <person name="Noor M.A."/>
            <person name="O'Grady P."/>
            <person name="Pachter L."/>
            <person name="Papaceit M."/>
            <person name="Parisi M.J."/>
            <person name="Parisi M."/>
            <person name="Parts L."/>
            <person name="Pedersen J.S."/>
            <person name="Pesole G."/>
            <person name="Phillippy A.M."/>
            <person name="Ponting C.P."/>
            <person name="Pop M."/>
            <person name="Porcelli D."/>
            <person name="Powell J.R."/>
            <person name="Prohaska S."/>
            <person name="Pruitt K."/>
            <person name="Puig M."/>
            <person name="Quesneville H."/>
            <person name="Ram K.R."/>
            <person name="Rand D."/>
            <person name="Rasmussen M.D."/>
            <person name="Reed L.K."/>
            <person name="Reenan R."/>
            <person name="Reily A."/>
            <person name="Remington K.A."/>
            <person name="Rieger T.T."/>
            <person name="Ritchie M.G."/>
            <person name="Robin C."/>
            <person name="Rogers Y.H."/>
            <person name="Rohde C."/>
            <person name="Rozas J."/>
            <person name="Rubenfield M.J."/>
            <person name="Ruiz A."/>
            <person name="Russo S."/>
            <person name="Salzberg S.L."/>
            <person name="Sanchez-Gracia A."/>
            <person name="Saranga D.J."/>
            <person name="Sato H."/>
            <person name="Schaeffer S.W."/>
            <person name="Schatz M.C."/>
            <person name="Schlenke T."/>
            <person name="Schwartz R."/>
            <person name="Segarra C."/>
            <person name="Singh R.S."/>
            <person name="Sirot L."/>
            <person name="Sirota M."/>
            <person name="Sisneros N.B."/>
            <person name="Smith C.D."/>
            <person name="Smith T.F."/>
            <person name="Spieth J."/>
            <person name="Stage D.E."/>
            <person name="Stark A."/>
            <person name="Stephan W."/>
            <person name="Strausberg R.L."/>
            <person name="Strempel S."/>
            <person name="Sturgill D."/>
            <person name="Sutton G."/>
            <person name="Sutton G.G."/>
            <person name="Tao W."/>
            <person name="Teichmann S."/>
            <person name="Tobari Y.N."/>
            <person name="Tomimura Y."/>
            <person name="Tsolas J.M."/>
            <person name="Valente V.L."/>
            <person name="Venter E."/>
            <person name="Venter J.C."/>
            <person name="Vicario S."/>
            <person name="Vieira F.G."/>
            <person name="Vilella A.J."/>
            <person name="Villasante A."/>
            <person name="Walenz B."/>
            <person name="Wang J."/>
            <person name="Wasserman M."/>
            <person name="Watts T."/>
            <person name="Wilson D."/>
            <person name="Wilson R.K."/>
            <person name="Wing R.A."/>
            <person name="Wolfner M.F."/>
            <person name="Wong A."/>
            <person name="Wong G.K."/>
            <person name="Wu C.I."/>
            <person name="Wu G."/>
            <person name="Yamamoto D."/>
            <person name="Yang H.P."/>
            <person name="Yang S.P."/>
            <person name="Yorke J.A."/>
            <person name="Yoshida K."/>
            <person name="Zdobnov E."/>
            <person name="Zhang P."/>
            <person name="Zhang Y."/>
            <person name="Zimin A.V."/>
            <person name="Baldwin J."/>
            <person name="Abdouelleil A."/>
            <person name="Abdulkadir J."/>
            <person name="Abebe A."/>
            <person name="Abera B."/>
            <person name="Abreu J."/>
            <person name="Acer S.C."/>
            <person name="Aftuck L."/>
            <person name="Alexander A."/>
            <person name="An P."/>
            <person name="Anderson E."/>
            <person name="Anderson S."/>
            <person name="Arachi H."/>
            <person name="Azer M."/>
            <person name="Bachantsang P."/>
            <person name="Barry A."/>
            <person name="Bayul T."/>
            <person name="Berlin A."/>
            <person name="Bessette D."/>
            <person name="Bloom T."/>
            <person name="Blye J."/>
            <person name="Boguslavskiy L."/>
            <person name="Bonnet C."/>
            <person name="Boukhgalter B."/>
            <person name="Bourzgui I."/>
            <person name="Brown A."/>
            <person name="Cahill P."/>
            <person name="Channer S."/>
            <person name="Cheshatsang Y."/>
            <person name="Chuda L."/>
            <person name="Citroen M."/>
            <person name="Collymore A."/>
            <person name="Cooke P."/>
            <person name="Costello M."/>
            <person name="D'Aco K."/>
            <person name="Daza R."/>
            <person name="De Haan G."/>
            <person name="DeGray S."/>
            <person name="DeMaso C."/>
            <person name="Dhargay N."/>
            <person name="Dooley K."/>
            <person name="Dooley E."/>
            <person name="Doricent M."/>
            <person name="Dorje P."/>
            <person name="Dorjee K."/>
            <person name="Dupes A."/>
            <person name="Elong R."/>
            <person name="Falk J."/>
            <person name="Farina A."/>
            <person name="Faro S."/>
            <person name="Ferguson D."/>
            <person name="Fisher S."/>
            <person name="Foley C.D."/>
            <person name="Franke A."/>
            <person name="Friedrich D."/>
            <person name="Gadbois L."/>
            <person name="Gearin G."/>
            <person name="Gearin C.R."/>
            <person name="Giannoukos G."/>
            <person name="Goode T."/>
            <person name="Graham J."/>
            <person name="Grandbois E."/>
            <person name="Grewal S."/>
            <person name="Gyaltsen K."/>
            <person name="Hafez N."/>
            <person name="Hagos B."/>
            <person name="Hall J."/>
            <person name="Henson C."/>
            <person name="Hollinger A."/>
            <person name="Honan T."/>
            <person name="Huard M.D."/>
            <person name="Hughes L."/>
            <person name="Hurhula B."/>
            <person name="Husby M.E."/>
            <person name="Kamat A."/>
            <person name="Kanga B."/>
            <person name="Kashin S."/>
            <person name="Khazanovich D."/>
            <person name="Kisner P."/>
            <person name="Lance K."/>
            <person name="Lara M."/>
            <person name="Lee W."/>
            <person name="Lennon N."/>
            <person name="Letendre F."/>
            <person name="LeVine R."/>
            <person name="Lipovsky A."/>
            <person name="Liu X."/>
            <person name="Liu J."/>
            <person name="Liu S."/>
            <person name="Lokyitsang T."/>
            <person name="Lokyitsang Y."/>
            <person name="Lubonja R."/>
            <person name="Lui A."/>
            <person name="MacDonald P."/>
            <person name="Magnisalis V."/>
            <person name="Maru K."/>
            <person name="Matthews C."/>
            <person name="McCusker W."/>
            <person name="McDonough S."/>
            <person name="Mehta T."/>
            <person name="Meldrim J."/>
            <person name="Meneus L."/>
            <person name="Mihai O."/>
            <person name="Mihalev A."/>
            <person name="Mihova T."/>
            <person name="Mittelman R."/>
            <person name="Mlenga V."/>
            <person name="Montmayeur A."/>
            <person name="Mulrain L."/>
            <person name="Navidi A."/>
            <person name="Naylor J."/>
            <person name="Negash T."/>
            <person name="Nguyen T."/>
            <person name="Nguyen N."/>
            <person name="Nicol R."/>
            <person name="Norbu C."/>
            <person name="Norbu N."/>
            <person name="Novod N."/>
            <person name="O'Neill B."/>
            <person name="Osman S."/>
            <person name="Markiewicz E."/>
            <person name="Oyono O.L."/>
            <person name="Patti C."/>
            <person name="Phunkhang P."/>
            <person name="Pierre F."/>
            <person name="Priest M."/>
            <person name="Raghuraman S."/>
            <person name="Rege F."/>
            <person name="Reyes R."/>
            <person name="Rise C."/>
            <person name="Rogov P."/>
            <person name="Ross K."/>
            <person name="Ryan E."/>
            <person name="Settipalli S."/>
            <person name="Shea T."/>
            <person name="Sherpa N."/>
            <person name="Shi L."/>
            <person name="Shih D."/>
            <person name="Sparrow T."/>
            <person name="Spaulding J."/>
            <person name="Stalker J."/>
            <person name="Stange-Thomann N."/>
            <person name="Stavropoulos S."/>
            <person name="Stone C."/>
            <person name="Strader C."/>
            <person name="Tesfaye S."/>
            <person name="Thomson T."/>
            <person name="Thoulutsang Y."/>
            <person name="Thoulutsang D."/>
            <person name="Topham K."/>
            <person name="Topping I."/>
            <person name="Tsamla T."/>
            <person name="Vassiliev H."/>
            <person name="Vo A."/>
            <person name="Wangchuk T."/>
            <person name="Wangdi T."/>
            <person name="Weiand M."/>
            <person name="Wilkinson J."/>
            <person name="Wilson A."/>
            <person name="Yadav S."/>
            <person name="Young G."/>
            <person name="Yu Q."/>
            <person name="Zembek L."/>
            <person name="Zhong D."/>
            <person name="Zimmer A."/>
            <person name="Zwirko Z."/>
            <person name="Jaffe D.B."/>
            <person name="Alvarez P."/>
            <person name="Brockman W."/>
            <person name="Butler J."/>
            <person name="Chin C."/>
            <person name="Gnerre S."/>
            <person name="Grabherr M."/>
            <person name="Kleber M."/>
            <person name="Mauceli E."/>
            <person name="MacCallum I."/>
        </authorList>
    </citation>
    <scope>NUCLEOTIDE SEQUENCE [LARGE SCALE GENOMIC DNA]</scope>
    <source>
        <strain evidence="2">Tucson 15287-2541.00</strain>
    </source>
</reference>
<keyword evidence="2" id="KW-1185">Reference proteome</keyword>
<protein>
    <submittedName>
        <fullName evidence="1">GH14940</fullName>
    </submittedName>
</protein>
<evidence type="ECO:0000313" key="2">
    <source>
        <dbReference type="Proteomes" id="UP000001070"/>
    </source>
</evidence>
<evidence type="ECO:0000313" key="1">
    <source>
        <dbReference type="EMBL" id="EDV96940.1"/>
    </source>
</evidence>